<evidence type="ECO:0000256" key="12">
    <source>
        <dbReference type="ARBA" id="ARBA00034000"/>
    </source>
</evidence>
<organism evidence="17 18">
    <name type="scientific">Lucifera butyrica</name>
    <dbReference type="NCBI Taxonomy" id="1351585"/>
    <lineage>
        <taxon>Bacteria</taxon>
        <taxon>Bacillati</taxon>
        <taxon>Bacillota</taxon>
        <taxon>Negativicutes</taxon>
        <taxon>Veillonellales</taxon>
        <taxon>Veillonellaceae</taxon>
        <taxon>Lucifera</taxon>
    </lineage>
</organism>
<dbReference type="Gene3D" id="2.60.410.10">
    <property type="entry name" value="D-Ala-D-Ala carboxypeptidase, C-terminal domain"/>
    <property type="match status" value="1"/>
</dbReference>
<dbReference type="Pfam" id="PF00768">
    <property type="entry name" value="Peptidase_S11"/>
    <property type="match status" value="1"/>
</dbReference>
<dbReference type="PANTHER" id="PTHR21581:SF33">
    <property type="entry name" value="D-ALANYL-D-ALANINE CARBOXYPEPTIDASE DACB"/>
    <property type="match status" value="1"/>
</dbReference>
<evidence type="ECO:0000256" key="8">
    <source>
        <dbReference type="ARBA" id="ARBA00022801"/>
    </source>
</evidence>
<sequence>MSKKFVLILSMVSVLLFCQMGLVYGGVPEITAKSAIVIDATTGRVLYAKNAEQRHYPASTTKIMTLIIALEKGNLNGTVTASKNAASTEGSSLSLSAGEQLKLLDLLYGMMLISGNDATVDVAENIAGSVPNFARLMTEKAHAIGAVNTNFVNSSGLPDPNHYTTAHDLARIAAYGYTNVPMFAQIVSTKHKIIPWAGKDHDRDLYNENKMLWLYNGANGVKTGYTEVAGPCLVSAAKRDNLQLIAVVLDSDQMWDDSIALLNYGFSQVKPLTLLNKGDIMKTIRVDNGKSTVLSLAADASLTVPVSDGDKDQYHTVIEAPEHIAAPVTAGEKIGVVKTMYKDREVASTDLVATRSVEKKSFFNLFWGSLWSVLTFFIRNFA</sequence>
<dbReference type="SUPFAM" id="SSF56601">
    <property type="entry name" value="beta-lactamase/transpeptidase-like"/>
    <property type="match status" value="1"/>
</dbReference>
<evidence type="ECO:0000256" key="3">
    <source>
        <dbReference type="ARBA" id="ARBA00007164"/>
    </source>
</evidence>
<evidence type="ECO:0000256" key="5">
    <source>
        <dbReference type="ARBA" id="ARBA00022645"/>
    </source>
</evidence>
<accession>A0A498R9B3</accession>
<dbReference type="GO" id="GO:0006508">
    <property type="term" value="P:proteolysis"/>
    <property type="evidence" value="ECO:0007669"/>
    <property type="project" value="UniProtKB-KW"/>
</dbReference>
<evidence type="ECO:0000256" key="9">
    <source>
        <dbReference type="ARBA" id="ARBA00022960"/>
    </source>
</evidence>
<keyword evidence="10" id="KW-0573">Peptidoglycan synthesis</keyword>
<comment type="function">
    <text evidence="1">Removes C-terminal D-alanyl residues from sugar-peptide cell wall precursors.</text>
</comment>
<protein>
    <recommendedName>
        <fullName evidence="4">serine-type D-Ala-D-Ala carboxypeptidase</fullName>
        <ecNumber evidence="4">3.4.16.4</ecNumber>
    </recommendedName>
</protein>
<dbReference type="GO" id="GO:0008360">
    <property type="term" value="P:regulation of cell shape"/>
    <property type="evidence" value="ECO:0007669"/>
    <property type="project" value="UniProtKB-KW"/>
</dbReference>
<dbReference type="GO" id="GO:0009002">
    <property type="term" value="F:serine-type D-Ala-D-Ala carboxypeptidase activity"/>
    <property type="evidence" value="ECO:0007669"/>
    <property type="project" value="UniProtKB-EC"/>
</dbReference>
<reference evidence="17 18" key="1">
    <citation type="submission" date="2018-06" db="EMBL/GenBank/DDBJ databases">
        <authorList>
            <person name="Strepis N."/>
        </authorList>
    </citation>
    <scope>NUCLEOTIDE SEQUENCE [LARGE SCALE GENOMIC DNA]</scope>
    <source>
        <strain evidence="17">LUCI</strain>
    </source>
</reference>
<feature type="active site" evidence="13">
    <location>
        <position position="114"/>
    </location>
</feature>
<dbReference type="Pfam" id="PF07943">
    <property type="entry name" value="PBP5_C"/>
    <property type="match status" value="1"/>
</dbReference>
<dbReference type="SUPFAM" id="SSF69189">
    <property type="entry name" value="Penicillin-binding protein associated domain"/>
    <property type="match status" value="1"/>
</dbReference>
<keyword evidence="8" id="KW-0378">Hydrolase</keyword>
<evidence type="ECO:0000256" key="6">
    <source>
        <dbReference type="ARBA" id="ARBA00022670"/>
    </source>
</evidence>
<comment type="similarity">
    <text evidence="3 15">Belongs to the peptidase S11 family.</text>
</comment>
<evidence type="ECO:0000256" key="14">
    <source>
        <dbReference type="PIRSR" id="PIRSR618044-2"/>
    </source>
</evidence>
<dbReference type="InterPro" id="IPR001967">
    <property type="entry name" value="Peptidase_S11_N"/>
</dbReference>
<dbReference type="AlphaFoldDB" id="A0A498R9B3"/>
<evidence type="ECO:0000256" key="11">
    <source>
        <dbReference type="ARBA" id="ARBA00023316"/>
    </source>
</evidence>
<keyword evidence="11" id="KW-0961">Cell wall biogenesis/degradation</keyword>
<dbReference type="InterPro" id="IPR015956">
    <property type="entry name" value="Peniciliin-bd_prot_C_sf"/>
</dbReference>
<evidence type="ECO:0000256" key="10">
    <source>
        <dbReference type="ARBA" id="ARBA00022984"/>
    </source>
</evidence>
<dbReference type="GO" id="GO:0009252">
    <property type="term" value="P:peptidoglycan biosynthetic process"/>
    <property type="evidence" value="ECO:0007669"/>
    <property type="project" value="UniProtKB-UniPathway"/>
</dbReference>
<feature type="active site" description="Acyl-ester intermediate" evidence="13">
    <location>
        <position position="59"/>
    </location>
</feature>
<keyword evidence="5 17" id="KW-0121">Carboxypeptidase</keyword>
<dbReference type="InterPro" id="IPR012338">
    <property type="entry name" value="Beta-lactam/transpept-like"/>
</dbReference>
<dbReference type="EMBL" id="UPPP01000083">
    <property type="protein sequence ID" value="VBB07971.1"/>
    <property type="molecule type" value="Genomic_DNA"/>
</dbReference>
<dbReference type="SMART" id="SM00936">
    <property type="entry name" value="PBP5_C"/>
    <property type="match status" value="1"/>
</dbReference>
<evidence type="ECO:0000256" key="13">
    <source>
        <dbReference type="PIRSR" id="PIRSR618044-1"/>
    </source>
</evidence>
<feature type="domain" description="Peptidase S11 D-Ala-D-Ala carboxypeptidase A C-terminal" evidence="16">
    <location>
        <begin position="266"/>
        <end position="359"/>
    </location>
</feature>
<evidence type="ECO:0000259" key="16">
    <source>
        <dbReference type="SMART" id="SM00936"/>
    </source>
</evidence>
<evidence type="ECO:0000313" key="18">
    <source>
        <dbReference type="Proteomes" id="UP000277811"/>
    </source>
</evidence>
<keyword evidence="18" id="KW-1185">Reference proteome</keyword>
<dbReference type="UniPathway" id="UPA00219"/>
<gene>
    <name evidence="17" type="ORF">LUCI_3236</name>
</gene>
<evidence type="ECO:0000256" key="1">
    <source>
        <dbReference type="ARBA" id="ARBA00003217"/>
    </source>
</evidence>
<dbReference type="OrthoDB" id="9791132at2"/>
<evidence type="ECO:0000313" key="17">
    <source>
        <dbReference type="EMBL" id="VBB07971.1"/>
    </source>
</evidence>
<keyword evidence="9" id="KW-0133">Cell shape</keyword>
<evidence type="ECO:0000256" key="2">
    <source>
        <dbReference type="ARBA" id="ARBA00004752"/>
    </source>
</evidence>
<dbReference type="Gene3D" id="3.40.710.10">
    <property type="entry name" value="DD-peptidase/beta-lactamase superfamily"/>
    <property type="match status" value="1"/>
</dbReference>
<keyword evidence="6" id="KW-0645">Protease</keyword>
<evidence type="ECO:0000256" key="15">
    <source>
        <dbReference type="RuleBase" id="RU004016"/>
    </source>
</evidence>
<dbReference type="GO" id="GO:0071555">
    <property type="term" value="P:cell wall organization"/>
    <property type="evidence" value="ECO:0007669"/>
    <property type="project" value="UniProtKB-KW"/>
</dbReference>
<dbReference type="InterPro" id="IPR037167">
    <property type="entry name" value="Peptidase_S11_C_sf"/>
</dbReference>
<evidence type="ECO:0000256" key="7">
    <source>
        <dbReference type="ARBA" id="ARBA00022729"/>
    </source>
</evidence>
<dbReference type="InterPro" id="IPR018044">
    <property type="entry name" value="Peptidase_S11"/>
</dbReference>
<comment type="catalytic activity">
    <reaction evidence="12">
        <text>Preferential cleavage: (Ac)2-L-Lys-D-Ala-|-D-Ala. Also transpeptidation of peptidyl-alanyl moieties that are N-acyl substituents of D-alanine.</text>
        <dbReference type="EC" id="3.4.16.4"/>
    </reaction>
</comment>
<evidence type="ECO:0000256" key="4">
    <source>
        <dbReference type="ARBA" id="ARBA00012448"/>
    </source>
</evidence>
<comment type="pathway">
    <text evidence="2">Cell wall biogenesis; peptidoglycan biosynthesis.</text>
</comment>
<dbReference type="EC" id="3.4.16.4" evidence="4"/>
<feature type="active site" description="Proton acceptor" evidence="13">
    <location>
        <position position="62"/>
    </location>
</feature>
<dbReference type="RefSeq" id="WP_122628891.1">
    <property type="nucleotide sequence ID" value="NZ_UPPP01000083.1"/>
</dbReference>
<proteinExistence type="inferred from homology"/>
<keyword evidence="7" id="KW-0732">Signal</keyword>
<dbReference type="Proteomes" id="UP000277811">
    <property type="component" value="Unassembled WGS sequence"/>
</dbReference>
<dbReference type="PRINTS" id="PR00725">
    <property type="entry name" value="DADACBPTASE1"/>
</dbReference>
<name>A0A498R9B3_9FIRM</name>
<dbReference type="InterPro" id="IPR012907">
    <property type="entry name" value="Peptidase_S11_C"/>
</dbReference>
<dbReference type="PANTHER" id="PTHR21581">
    <property type="entry name" value="D-ALANYL-D-ALANINE CARBOXYPEPTIDASE"/>
    <property type="match status" value="1"/>
</dbReference>
<feature type="binding site" evidence="14">
    <location>
        <position position="222"/>
    </location>
    <ligand>
        <name>substrate</name>
    </ligand>
</feature>